<keyword evidence="3" id="KW-1185">Reference proteome</keyword>
<comment type="caution">
    <text evidence="2">The sequence shown here is derived from an EMBL/GenBank/DDBJ whole genome shotgun (WGS) entry which is preliminary data.</text>
</comment>
<protein>
    <submittedName>
        <fullName evidence="2">DNA/RNA non-specific endonuclease</fullName>
    </submittedName>
</protein>
<name>A0AAE3A8U3_9FIRM</name>
<proteinExistence type="predicted"/>
<dbReference type="EMBL" id="JAJEPS010000009">
    <property type="protein sequence ID" value="MCC2126537.1"/>
    <property type="molecule type" value="Genomic_DNA"/>
</dbReference>
<evidence type="ECO:0000256" key="1">
    <source>
        <dbReference type="SAM" id="MobiDB-lite"/>
    </source>
</evidence>
<accession>A0AAE3A8U3</accession>
<feature type="region of interest" description="Disordered" evidence="1">
    <location>
        <begin position="1"/>
        <end position="26"/>
    </location>
</feature>
<keyword evidence="2" id="KW-0540">Nuclease</keyword>
<sequence>MDSRINQSDYKRMENDIKDSLDEGRDVSLTTDIQYSGASKRPDIITATKSADGMITVYKFDNNLDGGLLDEVPENGKEAVNEEISDTKGSISSIKSEYDKNGNLSETMVNITYTDENGGNHRTKVYIDAE</sequence>
<dbReference type="Proteomes" id="UP001198220">
    <property type="component" value="Unassembled WGS sequence"/>
</dbReference>
<evidence type="ECO:0000313" key="3">
    <source>
        <dbReference type="Proteomes" id="UP001198220"/>
    </source>
</evidence>
<organism evidence="2 3">
    <name type="scientific">Hominiventricola filiformis</name>
    <dbReference type="NCBI Taxonomy" id="2885352"/>
    <lineage>
        <taxon>Bacteria</taxon>
        <taxon>Bacillati</taxon>
        <taxon>Bacillota</taxon>
        <taxon>Clostridia</taxon>
        <taxon>Lachnospirales</taxon>
        <taxon>Lachnospiraceae</taxon>
        <taxon>Hominiventricola</taxon>
    </lineage>
</organism>
<gene>
    <name evidence="2" type="ORF">LKD36_10115</name>
</gene>
<evidence type="ECO:0000313" key="2">
    <source>
        <dbReference type="EMBL" id="MCC2126537.1"/>
    </source>
</evidence>
<keyword evidence="2" id="KW-0378">Hydrolase</keyword>
<dbReference type="GO" id="GO:0004519">
    <property type="term" value="F:endonuclease activity"/>
    <property type="evidence" value="ECO:0007669"/>
    <property type="project" value="UniProtKB-KW"/>
</dbReference>
<reference evidence="2 3" key="1">
    <citation type="submission" date="2021-10" db="EMBL/GenBank/DDBJ databases">
        <title>Anaerobic single-cell dispensing facilitates the cultivation of human gut bacteria.</title>
        <authorList>
            <person name="Afrizal A."/>
        </authorList>
    </citation>
    <scope>NUCLEOTIDE SEQUENCE [LARGE SCALE GENOMIC DNA]</scope>
    <source>
        <strain evidence="2 3">CLA-AA-H276</strain>
    </source>
</reference>
<keyword evidence="2" id="KW-0255">Endonuclease</keyword>
<dbReference type="AlphaFoldDB" id="A0AAE3A8U3"/>